<sequence>MYIPKHFAEPDKTALYDIVRAYPLATLVTQTADGVDANHVPLHLTVQNGTAITLSGHVARANPLWKTYNGSKEVLAIFHGPNAYITPSWYPEKARSGMVVPTWNYVVVHVHGNLKVIDDASWLRRHLALLTAQQEASFKKPWQVEDAPSNFIEKMIQAVVGIEINITSLTGKWKSSQNQPVENQLGAVQGLQESDATVNHQMASIMTAVNRLG</sequence>
<name>A0A1G8ZP57_9PROT</name>
<dbReference type="OrthoDB" id="9794948at2"/>
<reference evidence="2" key="1">
    <citation type="submission" date="2016-10" db="EMBL/GenBank/DDBJ databases">
        <authorList>
            <person name="Varghese N."/>
            <person name="Submissions S."/>
        </authorList>
    </citation>
    <scope>NUCLEOTIDE SEQUENCE [LARGE SCALE GENOMIC DNA]</scope>
    <source>
        <strain evidence="2">CBMB127</strain>
    </source>
</reference>
<gene>
    <name evidence="1" type="ORF">SAMN05192566_0435</name>
</gene>
<dbReference type="InterPro" id="IPR012349">
    <property type="entry name" value="Split_barrel_FMN-bd"/>
</dbReference>
<evidence type="ECO:0000313" key="2">
    <source>
        <dbReference type="Proteomes" id="UP000198629"/>
    </source>
</evidence>
<dbReference type="PANTHER" id="PTHR35802">
    <property type="entry name" value="PROTEASE SYNTHASE AND SPORULATION PROTEIN PAI 2"/>
    <property type="match status" value="1"/>
</dbReference>
<dbReference type="Pfam" id="PF04299">
    <property type="entry name" value="FMN_bind_2"/>
    <property type="match status" value="1"/>
</dbReference>
<dbReference type="EMBL" id="FNFX01000001">
    <property type="protein sequence ID" value="SDK16848.1"/>
    <property type="molecule type" value="Genomic_DNA"/>
</dbReference>
<accession>A0A1G8ZP57</accession>
<dbReference type="Gene3D" id="2.30.110.10">
    <property type="entry name" value="Electron Transport, Fmn-binding Protein, Chain A"/>
    <property type="match status" value="1"/>
</dbReference>
<dbReference type="PIRSF" id="PIRSF010372">
    <property type="entry name" value="PaiB"/>
    <property type="match status" value="1"/>
</dbReference>
<dbReference type="InterPro" id="IPR007396">
    <property type="entry name" value="TR_PAI2-type"/>
</dbReference>
<dbReference type="PANTHER" id="PTHR35802:SF1">
    <property type="entry name" value="PROTEASE SYNTHASE AND SPORULATION PROTEIN PAI 2"/>
    <property type="match status" value="1"/>
</dbReference>
<dbReference type="Proteomes" id="UP000198629">
    <property type="component" value="Unassembled WGS sequence"/>
</dbReference>
<dbReference type="RefSeq" id="WP_091469190.1">
    <property type="nucleotide sequence ID" value="NZ_FNFX01000001.1"/>
</dbReference>
<protein>
    <submittedName>
        <fullName evidence="1">Negative transcriptional regulator, PaiB family</fullName>
    </submittedName>
</protein>
<keyword evidence="2" id="KW-1185">Reference proteome</keyword>
<dbReference type="SUPFAM" id="SSF50475">
    <property type="entry name" value="FMN-binding split barrel"/>
    <property type="match status" value="1"/>
</dbReference>
<evidence type="ECO:0000313" key="1">
    <source>
        <dbReference type="EMBL" id="SDK16848.1"/>
    </source>
</evidence>
<organism evidence="1 2">
    <name type="scientific">Methylophilus rhizosphaerae</name>
    <dbReference type="NCBI Taxonomy" id="492660"/>
    <lineage>
        <taxon>Bacteria</taxon>
        <taxon>Pseudomonadati</taxon>
        <taxon>Pseudomonadota</taxon>
        <taxon>Betaproteobacteria</taxon>
        <taxon>Nitrosomonadales</taxon>
        <taxon>Methylophilaceae</taxon>
        <taxon>Methylophilus</taxon>
    </lineage>
</organism>
<dbReference type="AlphaFoldDB" id="A0A1G8ZP57"/>
<proteinExistence type="predicted"/>